<sequence length="251" mass="29272">MYEELLQDLGLTKSEIAVYFALLDLGSSSTGHIIKKAGIAAGKIYLILNKLTQKGLVTYAISSGTKYYQAKDPQRLVDYVNEKEQELSHKKKELTKILPLLKSQYSEPNYRTSAEIYEGFNGFKTLYEWILQELHRKDTIEVLGVPKAANDIFEGYILDWNSRRIEHGINMRIIYNHDNREYGKLREKMKLTQVRYIKQEFETPAWIIIFKDYVTTINIQSGSPTCFLIKNKDVAQSYKKYFDLIWKTAEK</sequence>
<dbReference type="SUPFAM" id="SSF46785">
    <property type="entry name" value="Winged helix' DNA-binding domain"/>
    <property type="match status" value="1"/>
</dbReference>
<protein>
    <recommendedName>
        <fullName evidence="1">Transcription regulator TrmB N-terminal domain-containing protein</fullName>
    </recommendedName>
</protein>
<name>A0A1G1YTV9_9BACT</name>
<feature type="domain" description="Transcription regulator TrmB N-terminal" evidence="1">
    <location>
        <begin position="6"/>
        <end position="73"/>
    </location>
</feature>
<dbReference type="AlphaFoldDB" id="A0A1G1YTV9"/>
<dbReference type="Gene3D" id="1.10.10.10">
    <property type="entry name" value="Winged helix-like DNA-binding domain superfamily/Winged helix DNA-binding domain"/>
    <property type="match status" value="1"/>
</dbReference>
<dbReference type="InterPro" id="IPR002831">
    <property type="entry name" value="Tscrpt_reg_TrmB_N"/>
</dbReference>
<organism evidence="2 3">
    <name type="scientific">Candidatus Buchananbacteria bacterium RIFCSPLOWO2_01_FULL_40_23b</name>
    <dbReference type="NCBI Taxonomy" id="1797544"/>
    <lineage>
        <taxon>Bacteria</taxon>
        <taxon>Candidatus Buchananiibacteriota</taxon>
    </lineage>
</organism>
<comment type="caution">
    <text evidence="2">The sequence shown here is derived from an EMBL/GenBank/DDBJ whole genome shotgun (WGS) entry which is preliminary data.</text>
</comment>
<accession>A0A1G1YTV9</accession>
<dbReference type="InterPro" id="IPR051797">
    <property type="entry name" value="TrmB-like"/>
</dbReference>
<dbReference type="Pfam" id="PF01978">
    <property type="entry name" value="TrmB"/>
    <property type="match status" value="1"/>
</dbReference>
<dbReference type="InterPro" id="IPR036388">
    <property type="entry name" value="WH-like_DNA-bd_sf"/>
</dbReference>
<dbReference type="InterPro" id="IPR036390">
    <property type="entry name" value="WH_DNA-bd_sf"/>
</dbReference>
<dbReference type="PANTHER" id="PTHR34293">
    <property type="entry name" value="HTH-TYPE TRANSCRIPTIONAL REGULATOR TRMBL2"/>
    <property type="match status" value="1"/>
</dbReference>
<proteinExistence type="predicted"/>
<evidence type="ECO:0000313" key="3">
    <source>
        <dbReference type="Proteomes" id="UP000178122"/>
    </source>
</evidence>
<evidence type="ECO:0000259" key="1">
    <source>
        <dbReference type="Pfam" id="PF01978"/>
    </source>
</evidence>
<dbReference type="Proteomes" id="UP000178122">
    <property type="component" value="Unassembled WGS sequence"/>
</dbReference>
<gene>
    <name evidence="2" type="ORF">A2912_01045</name>
</gene>
<dbReference type="PANTHER" id="PTHR34293:SF1">
    <property type="entry name" value="HTH-TYPE TRANSCRIPTIONAL REGULATOR TRMBL2"/>
    <property type="match status" value="1"/>
</dbReference>
<evidence type="ECO:0000313" key="2">
    <source>
        <dbReference type="EMBL" id="OGY55793.1"/>
    </source>
</evidence>
<reference evidence="2 3" key="1">
    <citation type="journal article" date="2016" name="Nat. Commun.">
        <title>Thousands of microbial genomes shed light on interconnected biogeochemical processes in an aquifer system.</title>
        <authorList>
            <person name="Anantharaman K."/>
            <person name="Brown C.T."/>
            <person name="Hug L.A."/>
            <person name="Sharon I."/>
            <person name="Castelle C.J."/>
            <person name="Probst A.J."/>
            <person name="Thomas B.C."/>
            <person name="Singh A."/>
            <person name="Wilkins M.J."/>
            <person name="Karaoz U."/>
            <person name="Brodie E.L."/>
            <person name="Williams K.H."/>
            <person name="Hubbard S.S."/>
            <person name="Banfield J.F."/>
        </authorList>
    </citation>
    <scope>NUCLEOTIDE SEQUENCE [LARGE SCALE GENOMIC DNA]</scope>
</reference>
<dbReference type="EMBL" id="MHIN01000004">
    <property type="protein sequence ID" value="OGY55793.1"/>
    <property type="molecule type" value="Genomic_DNA"/>
</dbReference>